<dbReference type="EMBL" id="KY689632">
    <property type="protein sequence ID" value="ASO64798.1"/>
    <property type="molecule type" value="Genomic_DNA"/>
</dbReference>
<name>A0A221ZQJ0_ECOLX</name>
<geneLocation type="plasmid" evidence="2">
    <name>p100R</name>
</geneLocation>
<dbReference type="AlphaFoldDB" id="A0A221ZQJ0"/>
<reference evidence="1" key="1">
    <citation type="journal article" date="2017" name="Antimicrob. Agents Chemother.">
        <title>Heterogeneous Genetic Location of mcr-1 in Colistin-Resistant Escherichia coli Isolates from Humans and Retail Chicken Meat in Switzerland: Emergence of mcr-1-Carrying IncK2 Plasmids.</title>
        <authorList>
            <person name="Dona V."/>
            <person name="Bernasconi O.J."/>
            <person name="Pires J."/>
            <person name="Collaud A."/>
            <person name="Overesch G."/>
            <person name="Ramette A."/>
            <person name="Perreten V."/>
            <person name="Endimiani A."/>
        </authorList>
    </citation>
    <scope>NUCLEOTIDE SEQUENCE</scope>
    <source>
        <strain evidence="2">100R</strain>
        <strain evidence="1">19-M12</strain>
        <plasmid evidence="2">p100R</plasmid>
        <plasmid evidence="1">p19M12</plasmid>
    </source>
</reference>
<evidence type="ECO:0000313" key="2">
    <source>
        <dbReference type="EMBL" id="ASO65137.1"/>
    </source>
</evidence>
<keyword evidence="1" id="KW-0614">Plasmid</keyword>
<dbReference type="EMBL" id="KY689633">
    <property type="protein sequence ID" value="ASO65137.1"/>
    <property type="molecule type" value="Genomic_DNA"/>
</dbReference>
<sequence>MTLAFCLALPAAIDLFCADVRAVLTGIPAAAARFGPGFSGKSKWFHQVTFLIFLMARYFPNTLFYRI</sequence>
<protein>
    <submittedName>
        <fullName evidence="1">Uncharacterized protein</fullName>
    </submittedName>
</protein>
<proteinExistence type="predicted"/>
<geneLocation type="plasmid" evidence="1">
    <name>p19M12</name>
</geneLocation>
<evidence type="ECO:0000313" key="1">
    <source>
        <dbReference type="EMBL" id="ASO64798.1"/>
    </source>
</evidence>
<reference evidence="1" key="2">
    <citation type="submission" date="2017-03" db="EMBL/GenBank/DDBJ databases">
        <title>mcr-1 containing elements in Escherichia coli.</title>
        <authorList>
            <person name="Dona V."/>
            <person name="Endimiani A."/>
            <person name="Perreten V."/>
        </authorList>
    </citation>
    <scope>NUCLEOTIDE SEQUENCE</scope>
    <source>
        <strain evidence="2">100R</strain>
        <strain evidence="1">19-M12</strain>
        <plasmid evidence="2">p100R</plasmid>
        <plasmid evidence="1">p19M12</plasmid>
    </source>
</reference>
<accession>A0A221ZQJ0</accession>
<organism evidence="1">
    <name type="scientific">Escherichia coli</name>
    <dbReference type="NCBI Taxonomy" id="562"/>
    <lineage>
        <taxon>Bacteria</taxon>
        <taxon>Pseudomonadati</taxon>
        <taxon>Pseudomonadota</taxon>
        <taxon>Gammaproteobacteria</taxon>
        <taxon>Enterobacterales</taxon>
        <taxon>Enterobacteriaceae</taxon>
        <taxon>Escherichia</taxon>
    </lineage>
</organism>